<protein>
    <submittedName>
        <fullName evidence="7">Peptide ABC transporter substrate-binding protein</fullName>
    </submittedName>
</protein>
<dbReference type="InterPro" id="IPR000914">
    <property type="entry name" value="SBP_5_dom"/>
</dbReference>
<dbReference type="InterPro" id="IPR030678">
    <property type="entry name" value="Peptide/Ni-bd"/>
</dbReference>
<dbReference type="InterPro" id="IPR039424">
    <property type="entry name" value="SBP_5"/>
</dbReference>
<gene>
    <name evidence="7" type="ORF">FN960_02020</name>
</gene>
<sequence length="600" mass="66420">MKKNKALYVLSGAVSVGLLLGACSGNAVDSPSTDDGGTTDNGGEETTESTGDPVEGGNVNLAMFSAPENLFNPIFYTALYDAHILDITHEGLVSQDESFDFIPRLAEDWDFNDDNSELTYTLRQDVKWHDGEDFTADDVVFTFTSIADPEYVGAGGVRVDYVNSLVGYEEYSSGDVDEFEGVEKVDDYTVTFKFAEPNVKALADTAIAILPEHVFADIPVGEIPEVPESRDGGAVIGTGPFKLKEYMEGEQYILEANEDYYEGAPHLDTITWKIVGQSVAAGMLENGELDYIPRDLAPQDAADVEALDGIELFEQPQLGYQYMGFKLNHGPDDEGAPLNDSSIWEVNEKLQSKELRQAIAHAFNRAAVVGDPEAGNGLLSGRGIVLDAPFPESSWAYNPDAIEGYEYDPGKAEALLDEAGYVDVNDDGFREDPDGNEFVLNLDYPVGNETRERMAPIIQENLEEVGLKVDLRTPREAAAHFDLIEANNTDFDLFLAGWSLSSGDPDPGPLYKSNAPYNYARWANETSDQLLDDAVNPEFAFEQEYRQEKYVEWAQNFVEELPVLPIYSENEIHAWNSKLTGVTIKPFTFKHDTHLWQWTE</sequence>
<accession>A0A554A3T8</accession>
<dbReference type="CDD" id="cd08514">
    <property type="entry name" value="PBP2_AppA_like"/>
    <property type="match status" value="1"/>
</dbReference>
<dbReference type="GO" id="GO:0043190">
    <property type="term" value="C:ATP-binding cassette (ABC) transporter complex"/>
    <property type="evidence" value="ECO:0007669"/>
    <property type="project" value="InterPro"/>
</dbReference>
<dbReference type="Pfam" id="PF00496">
    <property type="entry name" value="SBP_bac_5"/>
    <property type="match status" value="1"/>
</dbReference>
<dbReference type="PROSITE" id="PS51257">
    <property type="entry name" value="PROKAR_LIPOPROTEIN"/>
    <property type="match status" value="1"/>
</dbReference>
<keyword evidence="2" id="KW-0813">Transport</keyword>
<dbReference type="SUPFAM" id="SSF53850">
    <property type="entry name" value="Periplasmic binding protein-like II"/>
    <property type="match status" value="1"/>
</dbReference>
<dbReference type="EMBL" id="VLXZ01000001">
    <property type="protein sequence ID" value="TSB48353.1"/>
    <property type="molecule type" value="Genomic_DNA"/>
</dbReference>
<name>A0A554A3T8_9BACI</name>
<dbReference type="Gene3D" id="3.40.190.10">
    <property type="entry name" value="Periplasmic binding protein-like II"/>
    <property type="match status" value="1"/>
</dbReference>
<evidence type="ECO:0000313" key="7">
    <source>
        <dbReference type="EMBL" id="TSB48353.1"/>
    </source>
</evidence>
<dbReference type="Gene3D" id="3.90.76.10">
    <property type="entry name" value="Dipeptide-binding Protein, Domain 1"/>
    <property type="match status" value="1"/>
</dbReference>
<proteinExistence type="inferred from homology"/>
<dbReference type="PIRSF" id="PIRSF002741">
    <property type="entry name" value="MppA"/>
    <property type="match status" value="1"/>
</dbReference>
<dbReference type="PANTHER" id="PTHR30290">
    <property type="entry name" value="PERIPLASMIC BINDING COMPONENT OF ABC TRANSPORTER"/>
    <property type="match status" value="1"/>
</dbReference>
<dbReference type="Gene3D" id="3.10.105.10">
    <property type="entry name" value="Dipeptide-binding Protein, Domain 3"/>
    <property type="match status" value="1"/>
</dbReference>
<evidence type="ECO:0000256" key="3">
    <source>
        <dbReference type="ARBA" id="ARBA00022729"/>
    </source>
</evidence>
<dbReference type="RefSeq" id="WP_143846698.1">
    <property type="nucleotide sequence ID" value="NZ_VLXZ01000001.1"/>
</dbReference>
<dbReference type="GO" id="GO:0042597">
    <property type="term" value="C:periplasmic space"/>
    <property type="evidence" value="ECO:0007669"/>
    <property type="project" value="UniProtKB-ARBA"/>
</dbReference>
<feature type="chain" id="PRO_5022168499" evidence="5">
    <location>
        <begin position="28"/>
        <end position="600"/>
    </location>
</feature>
<dbReference type="Proteomes" id="UP000318521">
    <property type="component" value="Unassembled WGS sequence"/>
</dbReference>
<feature type="domain" description="Solute-binding protein family 5" evidence="6">
    <location>
        <begin position="101"/>
        <end position="508"/>
    </location>
</feature>
<comment type="caution">
    <text evidence="7">The sequence shown here is derived from an EMBL/GenBank/DDBJ whole genome shotgun (WGS) entry which is preliminary data.</text>
</comment>
<evidence type="ECO:0000256" key="1">
    <source>
        <dbReference type="ARBA" id="ARBA00005695"/>
    </source>
</evidence>
<organism evidence="7 8">
    <name type="scientific">Alkalicoccobacillus porphyridii</name>
    <dbReference type="NCBI Taxonomy" id="2597270"/>
    <lineage>
        <taxon>Bacteria</taxon>
        <taxon>Bacillati</taxon>
        <taxon>Bacillota</taxon>
        <taxon>Bacilli</taxon>
        <taxon>Bacillales</taxon>
        <taxon>Bacillaceae</taxon>
        <taxon>Alkalicoccobacillus</taxon>
    </lineage>
</organism>
<keyword evidence="8" id="KW-1185">Reference proteome</keyword>
<dbReference type="OrthoDB" id="9796817at2"/>
<evidence type="ECO:0000256" key="2">
    <source>
        <dbReference type="ARBA" id="ARBA00022448"/>
    </source>
</evidence>
<evidence type="ECO:0000259" key="6">
    <source>
        <dbReference type="Pfam" id="PF00496"/>
    </source>
</evidence>
<comment type="similarity">
    <text evidence="1">Belongs to the bacterial solute-binding protein 5 family.</text>
</comment>
<feature type="signal peptide" evidence="5">
    <location>
        <begin position="1"/>
        <end position="27"/>
    </location>
</feature>
<dbReference type="AlphaFoldDB" id="A0A554A3T8"/>
<feature type="compositionally biased region" description="Low complexity" evidence="4">
    <location>
        <begin position="29"/>
        <end position="38"/>
    </location>
</feature>
<reference evidence="7 8" key="1">
    <citation type="submission" date="2019-07" db="EMBL/GenBank/DDBJ databases">
        <authorList>
            <person name="Park Y.J."/>
            <person name="Jeong S.E."/>
            <person name="Jung H.S."/>
        </authorList>
    </citation>
    <scope>NUCLEOTIDE SEQUENCE [LARGE SCALE GENOMIC DNA]</scope>
    <source>
        <strain evidence="8">P16(2019)</strain>
    </source>
</reference>
<dbReference type="PANTHER" id="PTHR30290:SF9">
    <property type="entry name" value="OLIGOPEPTIDE-BINDING PROTEIN APPA"/>
    <property type="match status" value="1"/>
</dbReference>
<dbReference type="GO" id="GO:1904680">
    <property type="term" value="F:peptide transmembrane transporter activity"/>
    <property type="evidence" value="ECO:0007669"/>
    <property type="project" value="TreeGrafter"/>
</dbReference>
<evidence type="ECO:0000256" key="4">
    <source>
        <dbReference type="SAM" id="MobiDB-lite"/>
    </source>
</evidence>
<keyword evidence="3 5" id="KW-0732">Signal</keyword>
<evidence type="ECO:0000313" key="8">
    <source>
        <dbReference type="Proteomes" id="UP000318521"/>
    </source>
</evidence>
<feature type="region of interest" description="Disordered" evidence="4">
    <location>
        <begin position="29"/>
        <end position="56"/>
    </location>
</feature>
<evidence type="ECO:0000256" key="5">
    <source>
        <dbReference type="SAM" id="SignalP"/>
    </source>
</evidence>
<dbReference type="GO" id="GO:0015833">
    <property type="term" value="P:peptide transport"/>
    <property type="evidence" value="ECO:0007669"/>
    <property type="project" value="TreeGrafter"/>
</dbReference>